<dbReference type="EMBL" id="JBHTJV010000009">
    <property type="protein sequence ID" value="MFD0917060.1"/>
    <property type="molecule type" value="Genomic_DNA"/>
</dbReference>
<dbReference type="RefSeq" id="WP_377212899.1">
    <property type="nucleotide sequence ID" value="NZ_JBHTJV010000009.1"/>
</dbReference>
<sequence>MAWTDDRVAKLSKLWADGLSASQIAAELGGVTRNAVIGKVHRLGLSGRVKSNTGGGAKPRRKPTTTARTASSTGTYQRARPSTGRTNKAKAAPDVDGEVLTKPVESLVAPESKKLTLLEITEFTCKWPHGDPTMPGFSFCGHKTKDDKPYCEFHNKLAFQPPSERRRRR</sequence>
<evidence type="ECO:0000256" key="1">
    <source>
        <dbReference type="SAM" id="MobiDB-lite"/>
    </source>
</evidence>
<dbReference type="Gene3D" id="1.10.10.60">
    <property type="entry name" value="Homeodomain-like"/>
    <property type="match status" value="1"/>
</dbReference>
<feature type="compositionally biased region" description="Low complexity" evidence="1">
    <location>
        <begin position="64"/>
        <end position="73"/>
    </location>
</feature>
<keyword evidence="3" id="KW-1185">Reference proteome</keyword>
<accession>A0ABW3FJG5</accession>
<name>A0ABW3FJG5_9HYPH</name>
<comment type="caution">
    <text evidence="2">The sequence shown here is derived from an EMBL/GenBank/DDBJ whole genome shotgun (WGS) entry which is preliminary data.</text>
</comment>
<dbReference type="Pfam" id="PF07750">
    <property type="entry name" value="GcrA"/>
    <property type="match status" value="1"/>
</dbReference>
<organism evidence="2 3">
    <name type="scientific">Pseudahrensia aquimaris</name>
    <dbReference type="NCBI Taxonomy" id="744461"/>
    <lineage>
        <taxon>Bacteria</taxon>
        <taxon>Pseudomonadati</taxon>
        <taxon>Pseudomonadota</taxon>
        <taxon>Alphaproteobacteria</taxon>
        <taxon>Hyphomicrobiales</taxon>
        <taxon>Ahrensiaceae</taxon>
        <taxon>Pseudahrensia</taxon>
    </lineage>
</organism>
<feature type="region of interest" description="Disordered" evidence="1">
    <location>
        <begin position="47"/>
        <end position="94"/>
    </location>
</feature>
<dbReference type="Proteomes" id="UP001597101">
    <property type="component" value="Unassembled WGS sequence"/>
</dbReference>
<dbReference type="InterPro" id="IPR011681">
    <property type="entry name" value="GcrA"/>
</dbReference>
<reference evidence="3" key="1">
    <citation type="journal article" date="2019" name="Int. J. Syst. Evol. Microbiol.">
        <title>The Global Catalogue of Microorganisms (GCM) 10K type strain sequencing project: providing services to taxonomists for standard genome sequencing and annotation.</title>
        <authorList>
            <consortium name="The Broad Institute Genomics Platform"/>
            <consortium name="The Broad Institute Genome Sequencing Center for Infectious Disease"/>
            <person name="Wu L."/>
            <person name="Ma J."/>
        </authorList>
    </citation>
    <scope>NUCLEOTIDE SEQUENCE [LARGE SCALE GENOMIC DNA]</scope>
    <source>
        <strain evidence="3">CCUG 60023</strain>
    </source>
</reference>
<protein>
    <submittedName>
        <fullName evidence="2">GcrA family cell cycle regulator</fullName>
    </submittedName>
</protein>
<proteinExistence type="predicted"/>
<gene>
    <name evidence="2" type="ORF">ACFQ14_11630</name>
</gene>
<evidence type="ECO:0000313" key="2">
    <source>
        <dbReference type="EMBL" id="MFD0917060.1"/>
    </source>
</evidence>
<evidence type="ECO:0000313" key="3">
    <source>
        <dbReference type="Proteomes" id="UP001597101"/>
    </source>
</evidence>